<keyword evidence="6 8" id="KW-0472">Membrane</keyword>
<feature type="transmembrane region" description="Helical" evidence="8">
    <location>
        <begin position="60"/>
        <end position="81"/>
    </location>
</feature>
<feature type="transmembrane region" description="Helical" evidence="8">
    <location>
        <begin position="327"/>
        <end position="347"/>
    </location>
</feature>
<dbReference type="RefSeq" id="WP_166678637.1">
    <property type="nucleotide sequence ID" value="NZ_SOCE01000001.1"/>
</dbReference>
<evidence type="ECO:0000313" key="9">
    <source>
        <dbReference type="EMBL" id="TDU90231.1"/>
    </source>
</evidence>
<evidence type="ECO:0000256" key="3">
    <source>
        <dbReference type="ARBA" id="ARBA00022679"/>
    </source>
</evidence>
<dbReference type="Proteomes" id="UP000295151">
    <property type="component" value="Unassembled WGS sequence"/>
</dbReference>
<feature type="transmembrane region" description="Helical" evidence="8">
    <location>
        <begin position="12"/>
        <end position="30"/>
    </location>
</feature>
<feature type="transmembrane region" description="Helical" evidence="8">
    <location>
        <begin position="359"/>
        <end position="378"/>
    </location>
</feature>
<comment type="caution">
    <text evidence="9">The sequence shown here is derived from an EMBL/GenBank/DDBJ whole genome shotgun (WGS) entry which is preliminary data.</text>
</comment>
<dbReference type="AlphaFoldDB" id="A0A4R7TDL4"/>
<evidence type="ECO:0000256" key="2">
    <source>
        <dbReference type="ARBA" id="ARBA00022475"/>
    </source>
</evidence>
<dbReference type="EMBL" id="SOCE01000001">
    <property type="protein sequence ID" value="TDU90231.1"/>
    <property type="molecule type" value="Genomic_DNA"/>
</dbReference>
<dbReference type="InterPro" id="IPR018584">
    <property type="entry name" value="GT87"/>
</dbReference>
<keyword evidence="10" id="KW-1185">Reference proteome</keyword>
<evidence type="ECO:0000256" key="1">
    <source>
        <dbReference type="ARBA" id="ARBA00004651"/>
    </source>
</evidence>
<evidence type="ECO:0000313" key="10">
    <source>
        <dbReference type="Proteomes" id="UP000295151"/>
    </source>
</evidence>
<evidence type="ECO:0000256" key="4">
    <source>
        <dbReference type="ARBA" id="ARBA00022692"/>
    </source>
</evidence>
<keyword evidence="4 8" id="KW-0812">Transmembrane</keyword>
<keyword evidence="5 8" id="KW-1133">Transmembrane helix</keyword>
<accession>A0A4R7TDL4</accession>
<sequence>MSAVVDWLERRHFQLLVLAVGLTPLLYFWWSGNVDLNVYRTGGFAVLHHVSLYSEGFGQLVPWIALPFTYPPLAAVLFVPLHLLPMPLADLAMCVASTAALTATMLVVLQRLLGWNRRALAIGLLGAVSAFAFEPVRSTIGFGQINLILMGLVAVDCLLPRTRWPRGILVGLAAAIKLTPAVFVVYFLVRRQYREAAVAFGTFVGLALVGFALAPADSTKYWFGVLFDPDRIGGATYAYNQCFQAVLHRVMGDGAARTLVWLGLVLATGVLAGVAAYRARGAGNDVLALLVIAVWGLLASPVSWSHHWVWIAPASLLLVKYAWHSKWMLVATIVVLADFAIGPHGYLNPEGRTWSVPEHLLGSGYVLIGAAFLVVQGLKSAARIRYTCRLRS</sequence>
<feature type="transmembrane region" description="Helical" evidence="8">
    <location>
        <begin position="196"/>
        <end position="216"/>
    </location>
</feature>
<feature type="transmembrane region" description="Helical" evidence="8">
    <location>
        <begin position="168"/>
        <end position="189"/>
    </location>
</feature>
<evidence type="ECO:0000256" key="5">
    <source>
        <dbReference type="ARBA" id="ARBA00022989"/>
    </source>
</evidence>
<comment type="subcellular location">
    <subcellularLocation>
        <location evidence="1">Cell membrane</location>
        <topology evidence="1">Multi-pass membrane protein</topology>
    </subcellularLocation>
</comment>
<dbReference type="GO" id="GO:0005886">
    <property type="term" value="C:plasma membrane"/>
    <property type="evidence" value="ECO:0007669"/>
    <property type="project" value="UniProtKB-SubCell"/>
</dbReference>
<evidence type="ECO:0000256" key="8">
    <source>
        <dbReference type="SAM" id="Phobius"/>
    </source>
</evidence>
<keyword evidence="9" id="KW-0328">Glycosyltransferase</keyword>
<keyword evidence="3 9" id="KW-0808">Transferase</keyword>
<comment type="similarity">
    <text evidence="7">Belongs to the glycosyltransferase 87 family.</text>
</comment>
<gene>
    <name evidence="9" type="ORF">EV138_3816</name>
</gene>
<feature type="transmembrane region" description="Helical" evidence="8">
    <location>
        <begin position="286"/>
        <end position="307"/>
    </location>
</feature>
<dbReference type="Pfam" id="PF09594">
    <property type="entry name" value="GT87"/>
    <property type="match status" value="1"/>
</dbReference>
<evidence type="ECO:0000256" key="7">
    <source>
        <dbReference type="ARBA" id="ARBA00024033"/>
    </source>
</evidence>
<feature type="transmembrane region" description="Helical" evidence="8">
    <location>
        <begin position="88"/>
        <end position="109"/>
    </location>
</feature>
<protein>
    <submittedName>
        <fullName evidence="9">Alpha-1,2-mannosyltransferase</fullName>
    </submittedName>
</protein>
<name>A0A4R7TDL4_9ACTN</name>
<evidence type="ECO:0000256" key="6">
    <source>
        <dbReference type="ARBA" id="ARBA00023136"/>
    </source>
</evidence>
<feature type="transmembrane region" description="Helical" evidence="8">
    <location>
        <begin position="259"/>
        <end position="279"/>
    </location>
</feature>
<reference evidence="9 10" key="1">
    <citation type="submission" date="2019-03" db="EMBL/GenBank/DDBJ databases">
        <title>Genomic Encyclopedia of Type Strains, Phase III (KMG-III): the genomes of soil and plant-associated and newly described type strains.</title>
        <authorList>
            <person name="Whitman W."/>
        </authorList>
    </citation>
    <scope>NUCLEOTIDE SEQUENCE [LARGE SCALE GENOMIC DNA]</scope>
    <source>
        <strain evidence="9 10">VKM Ac-2575</strain>
    </source>
</reference>
<dbReference type="GO" id="GO:0016758">
    <property type="term" value="F:hexosyltransferase activity"/>
    <property type="evidence" value="ECO:0007669"/>
    <property type="project" value="InterPro"/>
</dbReference>
<keyword evidence="2" id="KW-1003">Cell membrane</keyword>
<organism evidence="9 10">
    <name type="scientific">Kribbella voronezhensis</name>
    <dbReference type="NCBI Taxonomy" id="2512212"/>
    <lineage>
        <taxon>Bacteria</taxon>
        <taxon>Bacillati</taxon>
        <taxon>Actinomycetota</taxon>
        <taxon>Actinomycetes</taxon>
        <taxon>Propionibacteriales</taxon>
        <taxon>Kribbellaceae</taxon>
        <taxon>Kribbella</taxon>
    </lineage>
</organism>
<proteinExistence type="inferred from homology"/>